<evidence type="ECO:0000313" key="1">
    <source>
        <dbReference type="EMBL" id="PCC18514.1"/>
    </source>
</evidence>
<dbReference type="Proteomes" id="UP000218377">
    <property type="component" value="Unassembled WGS sequence"/>
</dbReference>
<name>A0A2A3X2U8_BREAU</name>
<dbReference type="InterPro" id="IPR021365">
    <property type="entry name" value="DUF2891"/>
</dbReference>
<dbReference type="Pfam" id="PF11199">
    <property type="entry name" value="DUF2891"/>
    <property type="match status" value="1"/>
</dbReference>
<accession>A0A2A3X2U8</accession>
<gene>
    <name evidence="1" type="ORF">CIK79_09560</name>
</gene>
<evidence type="ECO:0008006" key="3">
    <source>
        <dbReference type="Google" id="ProtNLM"/>
    </source>
</evidence>
<protein>
    <recommendedName>
        <fullName evidence="3">DUF2891 domain-containing protein</fullName>
    </recommendedName>
</protein>
<sequence length="346" mass="38330">MPQSAEFVTPFAEVALSNITRDYPYAAHHVAGSPADIVEPREKNPAFANSFDWHSSVHMHYLLVTLLSTETAQTAPWRDEAITVLTSHLSAEKLAAEAMFLREHPTWERPYGWAWAVELVRALRASEEARLRDLASGAEVLAQTVLDLTVAWLPHMPEPVRHGIHPNTAFGLRRILLGARDFGRHDVVDAIAGAARRCFADDHTWNFSQERSGQDFLSPGLCEADLMAEILTADELAVWLPDFLSELTPESPALSPVEVLDPTDGYQSHLYGLGLSVAASIMRLAPRLLQIAEDSGNLDLADRTKGFLTRVDDLMAPGLEASVSDEYMASHWVATFAWEVLELKKD</sequence>
<organism evidence="1 2">
    <name type="scientific">Brevibacterium aurantiacum</name>
    <dbReference type="NCBI Taxonomy" id="273384"/>
    <lineage>
        <taxon>Bacteria</taxon>
        <taxon>Bacillati</taxon>
        <taxon>Actinomycetota</taxon>
        <taxon>Actinomycetes</taxon>
        <taxon>Micrococcales</taxon>
        <taxon>Brevibacteriaceae</taxon>
        <taxon>Brevibacterium</taxon>
    </lineage>
</organism>
<dbReference type="AlphaFoldDB" id="A0A2A3X2U8"/>
<evidence type="ECO:0000313" key="2">
    <source>
        <dbReference type="Proteomes" id="UP000218377"/>
    </source>
</evidence>
<dbReference type="EMBL" id="NRGX01000001">
    <property type="protein sequence ID" value="PCC18514.1"/>
    <property type="molecule type" value="Genomic_DNA"/>
</dbReference>
<comment type="caution">
    <text evidence="1">The sequence shown here is derived from an EMBL/GenBank/DDBJ whole genome shotgun (WGS) entry which is preliminary data.</text>
</comment>
<dbReference type="RefSeq" id="WP_096158030.1">
    <property type="nucleotide sequence ID" value="NZ_NRGX01000001.1"/>
</dbReference>
<proteinExistence type="predicted"/>
<reference evidence="1 2" key="1">
    <citation type="journal article" date="2017" name="Elife">
        <title>Extensive horizontal gene transfer in cheese-associated bacteria.</title>
        <authorList>
            <person name="Bonham K.S."/>
            <person name="Wolfe B.E."/>
            <person name="Dutton R.J."/>
        </authorList>
    </citation>
    <scope>NUCLEOTIDE SEQUENCE [LARGE SCALE GENOMIC DNA]</scope>
    <source>
        <strain evidence="1 2">JB5</strain>
    </source>
</reference>